<dbReference type="CDD" id="cd03401">
    <property type="entry name" value="SPFH_prohibitin"/>
    <property type="match status" value="1"/>
</dbReference>
<keyword evidence="3" id="KW-1185">Reference proteome</keyword>
<dbReference type="Gene3D" id="3.30.479.30">
    <property type="entry name" value="Band 7 domain"/>
    <property type="match status" value="1"/>
</dbReference>
<sequence>MKKSLILGVCGVFLIIILLFGMITTIETGERGVITRMGKLHGIMDEGLNFKLPFIDSVKKMSIREQNFPLSLEVSSKDMQTIKVDVSLVYAVNPGEIGTIYQRFGTEYQTILVSPTLAETVNSMVAEYPIESFVERRQEISARIKAVFVEKTTGNGLVVKDLLITNHDFSDEYNHAVEAKKIAEQGVLTARYNKERVALEAEAQKTKHTSLSPMVLQEMAINKWDGKLPAYWGGNTLPMLNLNK</sequence>
<dbReference type="EMBL" id="AFGF01000107">
    <property type="protein sequence ID" value="EGO63541.1"/>
    <property type="molecule type" value="Genomic_DNA"/>
</dbReference>
<dbReference type="eggNOG" id="COG0330">
    <property type="taxonomic scope" value="Bacteria"/>
</dbReference>
<dbReference type="SUPFAM" id="SSF117892">
    <property type="entry name" value="Band 7/SPFH domain"/>
    <property type="match status" value="1"/>
</dbReference>
<protein>
    <recommendedName>
        <fullName evidence="1">Band 7 domain-containing protein</fullName>
    </recommendedName>
</protein>
<organism evidence="2 3">
    <name type="scientific">Acetonema longum DSM 6540</name>
    <dbReference type="NCBI Taxonomy" id="1009370"/>
    <lineage>
        <taxon>Bacteria</taxon>
        <taxon>Bacillati</taxon>
        <taxon>Bacillota</taxon>
        <taxon>Negativicutes</taxon>
        <taxon>Acetonemataceae</taxon>
        <taxon>Acetonema</taxon>
    </lineage>
</organism>
<dbReference type="GO" id="GO:0016020">
    <property type="term" value="C:membrane"/>
    <property type="evidence" value="ECO:0007669"/>
    <property type="project" value="InterPro"/>
</dbReference>
<name>F7NKA0_9FIRM</name>
<dbReference type="InterPro" id="IPR000163">
    <property type="entry name" value="Prohibitin"/>
</dbReference>
<comment type="caution">
    <text evidence="2">The sequence shown here is derived from an EMBL/GenBank/DDBJ whole genome shotgun (WGS) entry which is preliminary data.</text>
</comment>
<dbReference type="STRING" id="1009370.ALO_12566"/>
<accession>F7NKA0</accession>
<dbReference type="PANTHER" id="PTHR23222:SF0">
    <property type="entry name" value="PROHIBITIN 1"/>
    <property type="match status" value="1"/>
</dbReference>
<dbReference type="PANTHER" id="PTHR23222">
    <property type="entry name" value="PROHIBITIN"/>
    <property type="match status" value="1"/>
</dbReference>
<dbReference type="PRINTS" id="PR00679">
    <property type="entry name" value="PROHIBITIN"/>
</dbReference>
<evidence type="ECO:0000313" key="3">
    <source>
        <dbReference type="Proteomes" id="UP000003240"/>
    </source>
</evidence>
<dbReference type="InterPro" id="IPR036013">
    <property type="entry name" value="Band_7/SPFH_dom_sf"/>
</dbReference>
<dbReference type="Pfam" id="PF01145">
    <property type="entry name" value="Band_7"/>
    <property type="match status" value="1"/>
</dbReference>
<feature type="domain" description="Band 7" evidence="1">
    <location>
        <begin position="21"/>
        <end position="181"/>
    </location>
</feature>
<evidence type="ECO:0000313" key="2">
    <source>
        <dbReference type="EMBL" id="EGO63541.1"/>
    </source>
</evidence>
<reference evidence="2 3" key="1">
    <citation type="journal article" date="2011" name="EMBO J.">
        <title>Structural diversity of bacterial flagellar motors.</title>
        <authorList>
            <person name="Chen S."/>
            <person name="Beeby M."/>
            <person name="Murphy G.E."/>
            <person name="Leadbetter J.R."/>
            <person name="Hendrixson D.R."/>
            <person name="Briegel A."/>
            <person name="Li Z."/>
            <person name="Shi J."/>
            <person name="Tocheva E.I."/>
            <person name="Muller A."/>
            <person name="Dobro M.J."/>
            <person name="Jensen G.J."/>
        </authorList>
    </citation>
    <scope>NUCLEOTIDE SEQUENCE [LARGE SCALE GENOMIC DNA]</scope>
    <source>
        <strain evidence="2 3">DSM 6540</strain>
    </source>
</reference>
<dbReference type="OrthoDB" id="9812991at2"/>
<dbReference type="SMART" id="SM00244">
    <property type="entry name" value="PHB"/>
    <property type="match status" value="1"/>
</dbReference>
<gene>
    <name evidence="2" type="ORF">ALO_12566</name>
</gene>
<dbReference type="AlphaFoldDB" id="F7NKA0"/>
<proteinExistence type="predicted"/>
<dbReference type="InterPro" id="IPR001107">
    <property type="entry name" value="Band_7"/>
</dbReference>
<evidence type="ECO:0000259" key="1">
    <source>
        <dbReference type="SMART" id="SM00244"/>
    </source>
</evidence>
<dbReference type="RefSeq" id="WP_004096159.1">
    <property type="nucleotide sequence ID" value="NZ_AFGF01000107.1"/>
</dbReference>
<dbReference type="Proteomes" id="UP000003240">
    <property type="component" value="Unassembled WGS sequence"/>
</dbReference>